<evidence type="ECO:0000313" key="5">
    <source>
        <dbReference type="Proteomes" id="UP001055156"/>
    </source>
</evidence>
<dbReference type="InterPro" id="IPR003723">
    <property type="entry name" value="Precorrin-6x_reduct"/>
</dbReference>
<proteinExistence type="predicted"/>
<dbReference type="NCBIfam" id="NF005968">
    <property type="entry name" value="PRK08057.1-2"/>
    <property type="match status" value="1"/>
</dbReference>
<comment type="pathway">
    <text evidence="1">Cofactor biosynthesis; adenosylcobalamin biosynthesis.</text>
</comment>
<evidence type="ECO:0000313" key="4">
    <source>
        <dbReference type="EMBL" id="GJE26302.1"/>
    </source>
</evidence>
<dbReference type="RefSeq" id="WP_238310268.1">
    <property type="nucleotide sequence ID" value="NZ_BPQV01000003.1"/>
</dbReference>
<accession>A0ABQ4T893</accession>
<evidence type="ECO:0000256" key="1">
    <source>
        <dbReference type="ARBA" id="ARBA00004953"/>
    </source>
</evidence>
<reference evidence="4" key="1">
    <citation type="journal article" date="2021" name="Front. Microbiol.">
        <title>Comprehensive Comparative Genomics and Phenotyping of Methylobacterium Species.</title>
        <authorList>
            <person name="Alessa O."/>
            <person name="Ogura Y."/>
            <person name="Fujitani Y."/>
            <person name="Takami H."/>
            <person name="Hayashi T."/>
            <person name="Sahin N."/>
            <person name="Tani A."/>
        </authorList>
    </citation>
    <scope>NUCLEOTIDE SEQUENCE</scope>
    <source>
        <strain evidence="4">NBRC 15689</strain>
    </source>
</reference>
<comment type="caution">
    <text evidence="4">The sequence shown here is derived from an EMBL/GenBank/DDBJ whole genome shotgun (WGS) entry which is preliminary data.</text>
</comment>
<dbReference type="PANTHER" id="PTHR36925:SF1">
    <property type="entry name" value="COBALT-PRECORRIN-6A REDUCTASE"/>
    <property type="match status" value="1"/>
</dbReference>
<keyword evidence="2" id="KW-0169">Cobalamin biosynthesis</keyword>
<protein>
    <submittedName>
        <fullName evidence="4">Precorrin-6A reductase</fullName>
    </submittedName>
</protein>
<evidence type="ECO:0000256" key="2">
    <source>
        <dbReference type="ARBA" id="ARBA00022573"/>
    </source>
</evidence>
<sequence>MGNGQDKAGRGAHPQRILILGGTTEASALAAGLAPLAAHFAPTLSLAGRTARPRPLPVPTRIGGFGGAQGLAEYLVAEGIGQVVDATHPFAARISRNAAEACAAAGVPLLAIRRPAWNRQPEDDWTEVDDMAGAAAALGETPRNVFLTIGRQEVSAFLAAPQHRYFVRSIDPAGVALPQLQAIAARGPFDRAAETRFLREAGIAVMVTKNSGGAATYAKIEAARDLGLPVVVVRRPPVPAVPWVADAQAALERLRQGIG</sequence>
<dbReference type="PANTHER" id="PTHR36925">
    <property type="entry name" value="COBALT-PRECORRIN-6A REDUCTASE"/>
    <property type="match status" value="1"/>
</dbReference>
<dbReference type="Pfam" id="PF02571">
    <property type="entry name" value="CbiJ"/>
    <property type="match status" value="1"/>
</dbReference>
<name>A0ABQ4T893_METOR</name>
<evidence type="ECO:0000256" key="3">
    <source>
        <dbReference type="ARBA" id="ARBA00023002"/>
    </source>
</evidence>
<dbReference type="PROSITE" id="PS51014">
    <property type="entry name" value="COBK_CBIJ"/>
    <property type="match status" value="1"/>
</dbReference>
<keyword evidence="3" id="KW-0560">Oxidoreductase</keyword>
<dbReference type="EMBL" id="BPQV01000003">
    <property type="protein sequence ID" value="GJE26302.1"/>
    <property type="molecule type" value="Genomic_DNA"/>
</dbReference>
<dbReference type="Proteomes" id="UP001055156">
    <property type="component" value="Unassembled WGS sequence"/>
</dbReference>
<organism evidence="4 5">
    <name type="scientific">Methylobacterium organophilum</name>
    <dbReference type="NCBI Taxonomy" id="410"/>
    <lineage>
        <taxon>Bacteria</taxon>
        <taxon>Pseudomonadati</taxon>
        <taxon>Pseudomonadota</taxon>
        <taxon>Alphaproteobacteria</taxon>
        <taxon>Hyphomicrobiales</taxon>
        <taxon>Methylobacteriaceae</taxon>
        <taxon>Methylobacterium</taxon>
    </lineage>
</organism>
<reference evidence="4" key="2">
    <citation type="submission" date="2021-08" db="EMBL/GenBank/DDBJ databases">
        <authorList>
            <person name="Tani A."/>
            <person name="Ola A."/>
            <person name="Ogura Y."/>
            <person name="Katsura K."/>
            <person name="Hayashi T."/>
        </authorList>
    </citation>
    <scope>NUCLEOTIDE SEQUENCE</scope>
    <source>
        <strain evidence="4">NBRC 15689</strain>
    </source>
</reference>
<keyword evidence="5" id="KW-1185">Reference proteome</keyword>
<gene>
    <name evidence="4" type="primary">cobK</name>
    <name evidence="4" type="ORF">LKMONMHP_1153</name>
</gene>